<gene>
    <name evidence="2" type="ORF">LZ016_03175</name>
</gene>
<dbReference type="PANTHER" id="PTHR43792">
    <property type="entry name" value="GNAT FAMILY, PUTATIVE (AFU_ORTHOLOGUE AFUA_3G00765)-RELATED-RELATED"/>
    <property type="match status" value="1"/>
</dbReference>
<sequence length="164" mass="18558">MADEIRTERLVLRRAGYEDAVAMHRIMSDPVAMRYWSSPPHRTLDETERWVAAMVEADPSVGDDFLVTLDGDVIGKFGAWKLPEFGFLLDPVHWGKGYASEAMVAFIEHCRNRGATELTADVDPRNLSSIRLLKRHGFVETGRGTGTWQVGDELCDSIYFRLEL</sequence>
<dbReference type="InterPro" id="IPR000182">
    <property type="entry name" value="GNAT_dom"/>
</dbReference>
<evidence type="ECO:0000313" key="3">
    <source>
        <dbReference type="Proteomes" id="UP001203058"/>
    </source>
</evidence>
<accession>A0ABS9VJF4</accession>
<dbReference type="Gene3D" id="3.40.630.30">
    <property type="match status" value="1"/>
</dbReference>
<dbReference type="RefSeq" id="WP_241445801.1">
    <property type="nucleotide sequence ID" value="NZ_JAKZHW010000001.1"/>
</dbReference>
<feature type="domain" description="N-acetyltransferase" evidence="1">
    <location>
        <begin position="10"/>
        <end position="164"/>
    </location>
</feature>
<dbReference type="CDD" id="cd04301">
    <property type="entry name" value="NAT_SF"/>
    <property type="match status" value="1"/>
</dbReference>
<dbReference type="PROSITE" id="PS51186">
    <property type="entry name" value="GNAT"/>
    <property type="match status" value="1"/>
</dbReference>
<organism evidence="2 3">
    <name type="scientific">Sphingomonas telluris</name>
    <dbReference type="NCBI Taxonomy" id="2907998"/>
    <lineage>
        <taxon>Bacteria</taxon>
        <taxon>Pseudomonadati</taxon>
        <taxon>Pseudomonadota</taxon>
        <taxon>Alphaproteobacteria</taxon>
        <taxon>Sphingomonadales</taxon>
        <taxon>Sphingomonadaceae</taxon>
        <taxon>Sphingomonas</taxon>
    </lineage>
</organism>
<evidence type="ECO:0000313" key="2">
    <source>
        <dbReference type="EMBL" id="MCH8615110.1"/>
    </source>
</evidence>
<protein>
    <submittedName>
        <fullName evidence="2">GNAT family N-acetyltransferase</fullName>
    </submittedName>
</protein>
<dbReference type="InterPro" id="IPR051531">
    <property type="entry name" value="N-acetyltransferase"/>
</dbReference>
<keyword evidence="3" id="KW-1185">Reference proteome</keyword>
<dbReference type="InterPro" id="IPR016181">
    <property type="entry name" value="Acyl_CoA_acyltransferase"/>
</dbReference>
<dbReference type="Proteomes" id="UP001203058">
    <property type="component" value="Unassembled WGS sequence"/>
</dbReference>
<dbReference type="Pfam" id="PF13302">
    <property type="entry name" value="Acetyltransf_3"/>
    <property type="match status" value="1"/>
</dbReference>
<dbReference type="SUPFAM" id="SSF55729">
    <property type="entry name" value="Acyl-CoA N-acyltransferases (Nat)"/>
    <property type="match status" value="1"/>
</dbReference>
<dbReference type="EMBL" id="JAKZHW010000001">
    <property type="protein sequence ID" value="MCH8615110.1"/>
    <property type="molecule type" value="Genomic_DNA"/>
</dbReference>
<reference evidence="2 3" key="1">
    <citation type="submission" date="2022-03" db="EMBL/GenBank/DDBJ databases">
        <authorList>
            <person name="Jo J.-H."/>
            <person name="Im W.-T."/>
        </authorList>
    </citation>
    <scope>NUCLEOTIDE SEQUENCE [LARGE SCALE GENOMIC DNA]</scope>
    <source>
        <strain evidence="2 3">SM33</strain>
    </source>
</reference>
<comment type="caution">
    <text evidence="2">The sequence shown here is derived from an EMBL/GenBank/DDBJ whole genome shotgun (WGS) entry which is preliminary data.</text>
</comment>
<proteinExistence type="predicted"/>
<evidence type="ECO:0000259" key="1">
    <source>
        <dbReference type="PROSITE" id="PS51186"/>
    </source>
</evidence>
<name>A0ABS9VJF4_9SPHN</name>